<proteinExistence type="predicted"/>
<gene>
    <name evidence="1" type="ORF">KOR42_09750</name>
</gene>
<organism evidence="1 2">
    <name type="scientific">Thalassoglobus neptunius</name>
    <dbReference type="NCBI Taxonomy" id="1938619"/>
    <lineage>
        <taxon>Bacteria</taxon>
        <taxon>Pseudomonadati</taxon>
        <taxon>Planctomycetota</taxon>
        <taxon>Planctomycetia</taxon>
        <taxon>Planctomycetales</taxon>
        <taxon>Planctomycetaceae</taxon>
        <taxon>Thalassoglobus</taxon>
    </lineage>
</organism>
<dbReference type="AlphaFoldDB" id="A0A5C5X5U1"/>
<evidence type="ECO:0000313" key="1">
    <source>
        <dbReference type="EMBL" id="TWT57613.1"/>
    </source>
</evidence>
<dbReference type="OrthoDB" id="270953at2"/>
<accession>A0A5C5X5U1</accession>
<comment type="caution">
    <text evidence="1">The sequence shown here is derived from an EMBL/GenBank/DDBJ whole genome shotgun (WGS) entry which is preliminary data.</text>
</comment>
<dbReference type="Proteomes" id="UP000317243">
    <property type="component" value="Unassembled WGS sequence"/>
</dbReference>
<protein>
    <submittedName>
        <fullName evidence="1">Uncharacterized protein</fullName>
    </submittedName>
</protein>
<dbReference type="RefSeq" id="WP_146507428.1">
    <property type="nucleotide sequence ID" value="NZ_SIHI01000001.1"/>
</dbReference>
<keyword evidence="2" id="KW-1185">Reference proteome</keyword>
<dbReference type="EMBL" id="SIHI01000001">
    <property type="protein sequence ID" value="TWT57613.1"/>
    <property type="molecule type" value="Genomic_DNA"/>
</dbReference>
<name>A0A5C5X5U1_9PLAN</name>
<sequence>MSRHLMTLKILSILALTQAVVLGNDPGNRPLVELWYLGDSAPSHPEVVVLGDGRLQIMSPEGPERSQLSQDQLQELIHGLVNLDGLKSVETSQLESQISLAEARSGLKAQIPHAGDTVIRLRIGEEYREIRCHAVGVLANRFPELECVRAVAAATRRLENLRAVTTVGGHEEAKYIADLATRQVEDFYDMKLAISVQDLSMVRALPDGSRFSQFVVESNAGGESMIRMVSVTETPGHHPRVSMIGGPTIR</sequence>
<evidence type="ECO:0000313" key="2">
    <source>
        <dbReference type="Proteomes" id="UP000317243"/>
    </source>
</evidence>
<reference evidence="1 2" key="1">
    <citation type="submission" date="2019-02" db="EMBL/GenBank/DDBJ databases">
        <title>Deep-cultivation of Planctomycetes and their phenomic and genomic characterization uncovers novel biology.</title>
        <authorList>
            <person name="Wiegand S."/>
            <person name="Jogler M."/>
            <person name="Boedeker C."/>
            <person name="Pinto D."/>
            <person name="Vollmers J."/>
            <person name="Rivas-Marin E."/>
            <person name="Kohn T."/>
            <person name="Peeters S.H."/>
            <person name="Heuer A."/>
            <person name="Rast P."/>
            <person name="Oberbeckmann S."/>
            <person name="Bunk B."/>
            <person name="Jeske O."/>
            <person name="Meyerdierks A."/>
            <person name="Storesund J.E."/>
            <person name="Kallscheuer N."/>
            <person name="Luecker S."/>
            <person name="Lage O.M."/>
            <person name="Pohl T."/>
            <person name="Merkel B.J."/>
            <person name="Hornburger P."/>
            <person name="Mueller R.-W."/>
            <person name="Bruemmer F."/>
            <person name="Labrenz M."/>
            <person name="Spormann A.M."/>
            <person name="Op Den Camp H."/>
            <person name="Overmann J."/>
            <person name="Amann R."/>
            <person name="Jetten M.S.M."/>
            <person name="Mascher T."/>
            <person name="Medema M.H."/>
            <person name="Devos D.P."/>
            <person name="Kaster A.-K."/>
            <person name="Ovreas L."/>
            <person name="Rohde M."/>
            <person name="Galperin M.Y."/>
            <person name="Jogler C."/>
        </authorList>
    </citation>
    <scope>NUCLEOTIDE SEQUENCE [LARGE SCALE GENOMIC DNA]</scope>
    <source>
        <strain evidence="1 2">KOR42</strain>
    </source>
</reference>